<evidence type="ECO:0000256" key="1">
    <source>
        <dbReference type="SAM" id="Phobius"/>
    </source>
</evidence>
<proteinExistence type="predicted"/>
<sequence>MFRVLIMLIDRDEPKIISYLCINKTFKLMKKKIIFYIIGILGCIIIDAGFAAIAIHNEAPFSDYILMGIFFPIVDFLFLVLVGLIFEDSENECLAIQLPDAVDDDSLPKLK</sequence>
<name>A0A8S5MJG3_9CAUD</name>
<organism evidence="2">
    <name type="scientific">CrAss-like virus sp. ctcfK29</name>
    <dbReference type="NCBI Taxonomy" id="2826827"/>
    <lineage>
        <taxon>Viruses</taxon>
        <taxon>Duplodnaviria</taxon>
        <taxon>Heunggongvirae</taxon>
        <taxon>Uroviricota</taxon>
        <taxon>Caudoviricetes</taxon>
        <taxon>Crassvirales</taxon>
    </lineage>
</organism>
<accession>A0A8S5MJG3</accession>
<keyword evidence="1" id="KW-1133">Transmembrane helix</keyword>
<evidence type="ECO:0000313" key="2">
    <source>
        <dbReference type="EMBL" id="DAD82344.1"/>
    </source>
</evidence>
<feature type="transmembrane region" description="Helical" evidence="1">
    <location>
        <begin position="33"/>
        <end position="55"/>
    </location>
</feature>
<dbReference type="EMBL" id="BK014916">
    <property type="protein sequence ID" value="DAD82344.1"/>
    <property type="molecule type" value="Genomic_DNA"/>
</dbReference>
<feature type="transmembrane region" description="Helical" evidence="1">
    <location>
        <begin position="61"/>
        <end position="86"/>
    </location>
</feature>
<protein>
    <submittedName>
        <fullName evidence="2">Uncharacterized protein</fullName>
    </submittedName>
</protein>
<keyword evidence="1" id="KW-0472">Membrane</keyword>
<keyword evidence="1" id="KW-0812">Transmembrane</keyword>
<reference evidence="2" key="1">
    <citation type="journal article" date="2021" name="Proc. Natl. Acad. Sci. U.S.A.">
        <title>A Catalog of Tens of Thousands of Viruses from Human Metagenomes Reveals Hidden Associations with Chronic Diseases.</title>
        <authorList>
            <person name="Tisza M.J."/>
            <person name="Buck C.B."/>
        </authorList>
    </citation>
    <scope>NUCLEOTIDE SEQUENCE</scope>
    <source>
        <strain evidence="2">CtcfK29</strain>
    </source>
</reference>